<evidence type="ECO:0008006" key="4">
    <source>
        <dbReference type="Google" id="ProtNLM"/>
    </source>
</evidence>
<feature type="chain" id="PRO_5046435266" description="MAC/Perforin domain-containing protein" evidence="1">
    <location>
        <begin position="22"/>
        <end position="342"/>
    </location>
</feature>
<reference evidence="2 3" key="1">
    <citation type="submission" date="2024-04" db="EMBL/GenBank/DDBJ databases">
        <title>WGS of bacteria from Torrens River.</title>
        <authorList>
            <person name="Wyrsch E.R."/>
            <person name="Drigo B."/>
        </authorList>
    </citation>
    <scope>NUCLEOTIDE SEQUENCE [LARGE SCALE GENOMIC DNA]</scope>
    <source>
        <strain evidence="2 3">TWI391</strain>
    </source>
</reference>
<dbReference type="PROSITE" id="PS51257">
    <property type="entry name" value="PROKAR_LIPOPROTEIN"/>
    <property type="match status" value="1"/>
</dbReference>
<evidence type="ECO:0000313" key="3">
    <source>
        <dbReference type="Proteomes" id="UP001409291"/>
    </source>
</evidence>
<gene>
    <name evidence="2" type="ORF">ABE541_18825</name>
</gene>
<dbReference type="EMBL" id="JBDJNQ010000009">
    <property type="protein sequence ID" value="MEN5379327.1"/>
    <property type="molecule type" value="Genomic_DNA"/>
</dbReference>
<comment type="caution">
    <text evidence="2">The sequence shown here is derived from an EMBL/GenBank/DDBJ whole genome shotgun (WGS) entry which is preliminary data.</text>
</comment>
<evidence type="ECO:0000313" key="2">
    <source>
        <dbReference type="EMBL" id="MEN5379327.1"/>
    </source>
</evidence>
<evidence type="ECO:0000256" key="1">
    <source>
        <dbReference type="SAM" id="SignalP"/>
    </source>
</evidence>
<protein>
    <recommendedName>
        <fullName evidence="4">MAC/Perforin domain-containing protein</fullName>
    </recommendedName>
</protein>
<feature type="signal peptide" evidence="1">
    <location>
        <begin position="1"/>
        <end position="21"/>
    </location>
</feature>
<keyword evidence="3" id="KW-1185">Reference proteome</keyword>
<dbReference type="RefSeq" id="WP_346582087.1">
    <property type="nucleotide sequence ID" value="NZ_JBDJLH010000007.1"/>
</dbReference>
<sequence>MINKLPLITLCLFLFASCNKAKEDNLITHEEKINPYFTGIDLSNTAHIDWRTKDLTDTYYMLGYGYDITGKYAHPASTRNKVIDIEAFDKDGGTIFQSFSSSGGPKLEISGKKETCIQTMGQRAGLSSEELAKYKHIFRETFKSAFKNDTTFRSIDYEYEGVSQVLVYATFGIFEMDLNEFQSKYLTSAFKNDLETKTAKEIIALYGTHVLKKIDVGQRMDYLYRHNQASNGRKWFIPTMYKYFMPTPSTWTETPKEAAPLKQNLAVELVGGNKLAPNFWMIDVTNYTGEKIVSQEWNNISKTAPTLVDFFKKDGVIPIYKFVKDETKKQALIEAYNAYLGL</sequence>
<organism evidence="2 3">
    <name type="scientific">Sphingobacterium kitahiroshimense</name>
    <dbReference type="NCBI Taxonomy" id="470446"/>
    <lineage>
        <taxon>Bacteria</taxon>
        <taxon>Pseudomonadati</taxon>
        <taxon>Bacteroidota</taxon>
        <taxon>Sphingobacteriia</taxon>
        <taxon>Sphingobacteriales</taxon>
        <taxon>Sphingobacteriaceae</taxon>
        <taxon>Sphingobacterium</taxon>
    </lineage>
</organism>
<name>A0ABV0C138_9SPHI</name>
<accession>A0ABV0C138</accession>
<proteinExistence type="predicted"/>
<dbReference type="Proteomes" id="UP001409291">
    <property type="component" value="Unassembled WGS sequence"/>
</dbReference>
<keyword evidence="1" id="KW-0732">Signal</keyword>